<comment type="caution">
    <text evidence="1">The sequence shown here is derived from an EMBL/GenBank/DDBJ whole genome shotgun (WGS) entry which is preliminary data.</text>
</comment>
<protein>
    <submittedName>
        <fullName evidence="1">Uncharacterized protein</fullName>
    </submittedName>
</protein>
<organism evidence="1 2">
    <name type="scientific">Meloidogyne enterolobii</name>
    <name type="common">Root-knot nematode worm</name>
    <name type="synonym">Meloidogyne mayaguensis</name>
    <dbReference type="NCBI Taxonomy" id="390850"/>
    <lineage>
        <taxon>Eukaryota</taxon>
        <taxon>Metazoa</taxon>
        <taxon>Ecdysozoa</taxon>
        <taxon>Nematoda</taxon>
        <taxon>Chromadorea</taxon>
        <taxon>Rhabditida</taxon>
        <taxon>Tylenchina</taxon>
        <taxon>Tylenchomorpha</taxon>
        <taxon>Tylenchoidea</taxon>
        <taxon>Meloidogynidae</taxon>
        <taxon>Meloidogyninae</taxon>
        <taxon>Meloidogyne</taxon>
    </lineage>
</organism>
<name>A0ACB0ZFD0_MELEN</name>
<evidence type="ECO:0000313" key="1">
    <source>
        <dbReference type="EMBL" id="CAK5077703.1"/>
    </source>
</evidence>
<gene>
    <name evidence="1" type="ORF">MENTE1834_LOCUS24642</name>
</gene>
<accession>A0ACB0ZFD0</accession>
<dbReference type="Proteomes" id="UP001497535">
    <property type="component" value="Unassembled WGS sequence"/>
</dbReference>
<keyword evidence="2" id="KW-1185">Reference proteome</keyword>
<sequence length="78" mass="9056">MSTLVTDGAIFLHLLLQHSPTSHKTVVKDLANPIKRFIFLFIFFISSSMVSLPKFSSLPLFYEFYILISSKFKKRQKD</sequence>
<reference evidence="1" key="1">
    <citation type="submission" date="2023-11" db="EMBL/GenBank/DDBJ databases">
        <authorList>
            <person name="Poullet M."/>
        </authorList>
    </citation>
    <scope>NUCLEOTIDE SEQUENCE</scope>
    <source>
        <strain evidence="1">E1834</strain>
    </source>
</reference>
<dbReference type="EMBL" id="CAVMJV010000032">
    <property type="protein sequence ID" value="CAK5077703.1"/>
    <property type="molecule type" value="Genomic_DNA"/>
</dbReference>
<proteinExistence type="predicted"/>
<evidence type="ECO:0000313" key="2">
    <source>
        <dbReference type="Proteomes" id="UP001497535"/>
    </source>
</evidence>